<evidence type="ECO:0000259" key="1">
    <source>
        <dbReference type="Pfam" id="PF10130"/>
    </source>
</evidence>
<name>A0A916ZB82_9BACT</name>
<reference evidence="2" key="2">
    <citation type="submission" date="2020-09" db="EMBL/GenBank/DDBJ databases">
        <authorList>
            <person name="Sun Q."/>
            <person name="Zhou Y."/>
        </authorList>
    </citation>
    <scope>NUCLEOTIDE SEQUENCE</scope>
    <source>
        <strain evidence="2">CGMCC 1.15958</strain>
    </source>
</reference>
<dbReference type="AlphaFoldDB" id="A0A916ZB82"/>
<keyword evidence="3" id="KW-1185">Reference proteome</keyword>
<dbReference type="InterPro" id="IPR029060">
    <property type="entry name" value="PIN-like_dom_sf"/>
</dbReference>
<dbReference type="InterPro" id="IPR002716">
    <property type="entry name" value="PIN_dom"/>
</dbReference>
<dbReference type="Pfam" id="PF10130">
    <property type="entry name" value="PIN_2"/>
    <property type="match status" value="1"/>
</dbReference>
<dbReference type="RefSeq" id="WP_188771536.1">
    <property type="nucleotide sequence ID" value="NZ_BMKK01000024.1"/>
</dbReference>
<proteinExistence type="predicted"/>
<dbReference type="EMBL" id="BMKK01000024">
    <property type="protein sequence ID" value="GGD83434.1"/>
    <property type="molecule type" value="Genomic_DNA"/>
</dbReference>
<sequence>MKTYIVDANVLMSILISGKAVYRNLLKEYVFLSSDFAFIEIDKYQKVILQKAKLDNDSFKHFSYFVFSNVHFLPNYVIDENVKQKAIALVSDVDIKDVAYVALSMQLDITLLTRDQVLHDGLRKKGFRSIQMFDDFLRNA</sequence>
<dbReference type="Gene3D" id="3.40.50.1010">
    <property type="entry name" value="5'-nuclease"/>
    <property type="match status" value="1"/>
</dbReference>
<dbReference type="Proteomes" id="UP000609064">
    <property type="component" value="Unassembled WGS sequence"/>
</dbReference>
<protein>
    <recommendedName>
        <fullName evidence="1">PIN domain-containing protein</fullName>
    </recommendedName>
</protein>
<accession>A0A916ZB82</accession>
<feature type="domain" description="PIN" evidence="1">
    <location>
        <begin position="5"/>
        <end position="130"/>
    </location>
</feature>
<evidence type="ECO:0000313" key="3">
    <source>
        <dbReference type="Proteomes" id="UP000609064"/>
    </source>
</evidence>
<gene>
    <name evidence="2" type="ORF">GCM10011514_54360</name>
</gene>
<organism evidence="2 3">
    <name type="scientific">Emticicia aquatilis</name>
    <dbReference type="NCBI Taxonomy" id="1537369"/>
    <lineage>
        <taxon>Bacteria</taxon>
        <taxon>Pseudomonadati</taxon>
        <taxon>Bacteroidota</taxon>
        <taxon>Cytophagia</taxon>
        <taxon>Cytophagales</taxon>
        <taxon>Leadbetterellaceae</taxon>
        <taxon>Emticicia</taxon>
    </lineage>
</organism>
<dbReference type="SUPFAM" id="SSF88723">
    <property type="entry name" value="PIN domain-like"/>
    <property type="match status" value="1"/>
</dbReference>
<comment type="caution">
    <text evidence="2">The sequence shown here is derived from an EMBL/GenBank/DDBJ whole genome shotgun (WGS) entry which is preliminary data.</text>
</comment>
<evidence type="ECO:0000313" key="2">
    <source>
        <dbReference type="EMBL" id="GGD83434.1"/>
    </source>
</evidence>
<reference evidence="2" key="1">
    <citation type="journal article" date="2014" name="Int. J. Syst. Evol. Microbiol.">
        <title>Complete genome sequence of Corynebacterium casei LMG S-19264T (=DSM 44701T), isolated from a smear-ripened cheese.</title>
        <authorList>
            <consortium name="US DOE Joint Genome Institute (JGI-PGF)"/>
            <person name="Walter F."/>
            <person name="Albersmeier A."/>
            <person name="Kalinowski J."/>
            <person name="Ruckert C."/>
        </authorList>
    </citation>
    <scope>NUCLEOTIDE SEQUENCE</scope>
    <source>
        <strain evidence="2">CGMCC 1.15958</strain>
    </source>
</reference>